<dbReference type="RefSeq" id="WP_166320087.1">
    <property type="nucleotide sequence ID" value="NZ_CP049866.1"/>
</dbReference>
<reference evidence="7 8" key="1">
    <citation type="submission" date="2020-03" db="EMBL/GenBank/DDBJ databases">
        <title>Nocardioides sp. nov., isolated from fish.</title>
        <authorList>
            <person name="Hyun D.-W."/>
            <person name="Bae J.-W."/>
        </authorList>
    </citation>
    <scope>NUCLEOTIDE SEQUENCE [LARGE SCALE GENOMIC DNA]</scope>
    <source>
        <strain evidence="7 8">HDW12A</strain>
    </source>
</reference>
<feature type="region of interest" description="Disordered" evidence="4">
    <location>
        <begin position="35"/>
        <end position="69"/>
    </location>
</feature>
<dbReference type="KEGG" id="npi:G7071_15120"/>
<dbReference type="InterPro" id="IPR051455">
    <property type="entry name" value="Bact_solute-bind_prot3"/>
</dbReference>
<dbReference type="PROSITE" id="PS51257">
    <property type="entry name" value="PROKAR_LIPOPROTEIN"/>
    <property type="match status" value="1"/>
</dbReference>
<evidence type="ECO:0000256" key="2">
    <source>
        <dbReference type="ARBA" id="ARBA00022448"/>
    </source>
</evidence>
<keyword evidence="2" id="KW-0813">Transport</keyword>
<feature type="chain" id="PRO_5026305532" evidence="5">
    <location>
        <begin position="22"/>
        <end position="320"/>
    </location>
</feature>
<dbReference type="SMART" id="SM00062">
    <property type="entry name" value="PBPb"/>
    <property type="match status" value="1"/>
</dbReference>
<keyword evidence="3 5" id="KW-0732">Signal</keyword>
<comment type="similarity">
    <text evidence="1">Belongs to the bacterial solute-binding protein 3 family.</text>
</comment>
<proteinExistence type="inferred from homology"/>
<keyword evidence="8" id="KW-1185">Reference proteome</keyword>
<sequence>MTATRLHRLAVAFLSSAAVLAATSCGYDATPLPPAPDTSAEVAEPAAPPTCDASTATQSFAPDGGADQGQSLQRIRERGFLIAGVAADNYLLGFRNPFTAQIEGFDIDMVNAIAAGIFGTSDGHVQLRVITAADRIPLLAEDEVDIVARNMTINCTRWQQIAFSAEYFRSGQKLLVRKGSGIKSIEDMAGKRACAPVGTTSIENIQALAPEAIPVTATNDTGCLVKFQNGETDAITTDDTVLAGLAAQDPYAEVLATRRLTEEPYGIGVNSERVDLVRFINRVFERMRADGSWQASYNRWLKPSLGVDATQPTPLYGRRP</sequence>
<accession>A0A6G7YIA8</accession>
<evidence type="ECO:0000256" key="4">
    <source>
        <dbReference type="SAM" id="MobiDB-lite"/>
    </source>
</evidence>
<evidence type="ECO:0000256" key="5">
    <source>
        <dbReference type="SAM" id="SignalP"/>
    </source>
</evidence>
<evidence type="ECO:0000256" key="1">
    <source>
        <dbReference type="ARBA" id="ARBA00010333"/>
    </source>
</evidence>
<feature type="domain" description="Solute-binding protein family 3/N-terminal" evidence="6">
    <location>
        <begin position="80"/>
        <end position="304"/>
    </location>
</feature>
<evidence type="ECO:0000313" key="8">
    <source>
        <dbReference type="Proteomes" id="UP000502035"/>
    </source>
</evidence>
<dbReference type="EMBL" id="CP049866">
    <property type="protein sequence ID" value="QIK76552.1"/>
    <property type="molecule type" value="Genomic_DNA"/>
</dbReference>
<protein>
    <submittedName>
        <fullName evidence="7">Transporter substrate-binding domain-containing protein</fullName>
    </submittedName>
</protein>
<dbReference type="GO" id="GO:0030288">
    <property type="term" value="C:outer membrane-bounded periplasmic space"/>
    <property type="evidence" value="ECO:0007669"/>
    <property type="project" value="TreeGrafter"/>
</dbReference>
<dbReference type="AlphaFoldDB" id="A0A6G7YIA8"/>
<dbReference type="Pfam" id="PF00497">
    <property type="entry name" value="SBP_bac_3"/>
    <property type="match status" value="1"/>
</dbReference>
<dbReference type="GO" id="GO:0005576">
    <property type="term" value="C:extracellular region"/>
    <property type="evidence" value="ECO:0007669"/>
    <property type="project" value="TreeGrafter"/>
</dbReference>
<dbReference type="Proteomes" id="UP000502035">
    <property type="component" value="Chromosome"/>
</dbReference>
<dbReference type="GO" id="GO:0006865">
    <property type="term" value="P:amino acid transport"/>
    <property type="evidence" value="ECO:0007669"/>
    <property type="project" value="TreeGrafter"/>
</dbReference>
<gene>
    <name evidence="7" type="ORF">G7071_15120</name>
</gene>
<evidence type="ECO:0000313" key="7">
    <source>
        <dbReference type="EMBL" id="QIK76552.1"/>
    </source>
</evidence>
<dbReference type="PANTHER" id="PTHR30085:SF6">
    <property type="entry name" value="ABC TRANSPORTER GLUTAMINE-BINDING PROTEIN GLNH"/>
    <property type="match status" value="1"/>
</dbReference>
<dbReference type="PANTHER" id="PTHR30085">
    <property type="entry name" value="AMINO ACID ABC TRANSPORTER PERMEASE"/>
    <property type="match status" value="1"/>
</dbReference>
<name>A0A6G7YIA8_9ACTN</name>
<dbReference type="CDD" id="cd13690">
    <property type="entry name" value="PBP2_GluB"/>
    <property type="match status" value="1"/>
</dbReference>
<dbReference type="SUPFAM" id="SSF53850">
    <property type="entry name" value="Periplasmic binding protein-like II"/>
    <property type="match status" value="1"/>
</dbReference>
<dbReference type="Gene3D" id="3.40.190.10">
    <property type="entry name" value="Periplasmic binding protein-like II"/>
    <property type="match status" value="2"/>
</dbReference>
<feature type="signal peptide" evidence="5">
    <location>
        <begin position="1"/>
        <end position="21"/>
    </location>
</feature>
<evidence type="ECO:0000259" key="6">
    <source>
        <dbReference type="SMART" id="SM00062"/>
    </source>
</evidence>
<evidence type="ECO:0000256" key="3">
    <source>
        <dbReference type="ARBA" id="ARBA00022729"/>
    </source>
</evidence>
<dbReference type="InterPro" id="IPR001638">
    <property type="entry name" value="Solute-binding_3/MltF_N"/>
</dbReference>
<organism evidence="7 8">
    <name type="scientific">Nocardioides piscis</name>
    <dbReference type="NCBI Taxonomy" id="2714938"/>
    <lineage>
        <taxon>Bacteria</taxon>
        <taxon>Bacillati</taxon>
        <taxon>Actinomycetota</taxon>
        <taxon>Actinomycetes</taxon>
        <taxon>Propionibacteriales</taxon>
        <taxon>Nocardioidaceae</taxon>
        <taxon>Nocardioides</taxon>
    </lineage>
</organism>